<evidence type="ECO:0000256" key="10">
    <source>
        <dbReference type="ARBA" id="ARBA00023180"/>
    </source>
</evidence>
<dbReference type="FunFam" id="3.80.10.10:FF:001351">
    <property type="entry name" value="Leucine-rich repeat receptor protein kinase MSL1"/>
    <property type="match status" value="1"/>
</dbReference>
<feature type="region of interest" description="Disordered" evidence="12">
    <location>
        <begin position="1"/>
        <end position="38"/>
    </location>
</feature>
<evidence type="ECO:0000313" key="13">
    <source>
        <dbReference type="EMBL" id="KAJ0405381.1"/>
    </source>
</evidence>
<keyword evidence="10" id="KW-0325">Glycoprotein</keyword>
<evidence type="ECO:0000256" key="7">
    <source>
        <dbReference type="ARBA" id="ARBA00022989"/>
    </source>
</evidence>
<evidence type="ECO:0000256" key="2">
    <source>
        <dbReference type="ARBA" id="ARBA00004479"/>
    </source>
</evidence>
<proteinExistence type="predicted"/>
<dbReference type="SMART" id="SM00369">
    <property type="entry name" value="LRR_TYP"/>
    <property type="match status" value="5"/>
</dbReference>
<keyword evidence="6" id="KW-0677">Repeat</keyword>
<evidence type="ECO:0000256" key="3">
    <source>
        <dbReference type="ARBA" id="ARBA00022475"/>
    </source>
</evidence>
<accession>A0AAD5LPX5</accession>
<keyword evidence="5" id="KW-0812">Transmembrane</keyword>
<reference evidence="13" key="1">
    <citation type="submission" date="2021-12" db="EMBL/GenBank/DDBJ databases">
        <title>Prjna785345.</title>
        <authorList>
            <person name="Rujirawat T."/>
            <person name="Krajaejun T."/>
        </authorList>
    </citation>
    <scope>NUCLEOTIDE SEQUENCE</scope>
    <source>
        <strain evidence="13">Pi057C3</strain>
    </source>
</reference>
<name>A0AAD5LPX5_PYTIN</name>
<dbReference type="GO" id="GO:0012505">
    <property type="term" value="C:endomembrane system"/>
    <property type="evidence" value="ECO:0007669"/>
    <property type="project" value="UniProtKB-SubCell"/>
</dbReference>
<evidence type="ECO:0008006" key="15">
    <source>
        <dbReference type="Google" id="ProtNLM"/>
    </source>
</evidence>
<keyword evidence="9" id="KW-0675">Receptor</keyword>
<comment type="subcellular location">
    <subcellularLocation>
        <location evidence="1">Cell membrane</location>
    </subcellularLocation>
    <subcellularLocation>
        <location evidence="11">Endomembrane system</location>
        <topology evidence="11">Single-pass membrane protein</topology>
    </subcellularLocation>
    <subcellularLocation>
        <location evidence="2">Membrane</location>
        <topology evidence="2">Single-pass type I membrane protein</topology>
    </subcellularLocation>
</comment>
<feature type="region of interest" description="Disordered" evidence="12">
    <location>
        <begin position="119"/>
        <end position="171"/>
    </location>
</feature>
<keyword evidence="7" id="KW-1133">Transmembrane helix</keyword>
<dbReference type="PROSITE" id="PS51450">
    <property type="entry name" value="LRR"/>
    <property type="match status" value="2"/>
</dbReference>
<evidence type="ECO:0000256" key="5">
    <source>
        <dbReference type="ARBA" id="ARBA00022692"/>
    </source>
</evidence>
<dbReference type="EMBL" id="JAKCXM010000046">
    <property type="protein sequence ID" value="KAJ0405381.1"/>
    <property type="molecule type" value="Genomic_DNA"/>
</dbReference>
<dbReference type="PANTHER" id="PTHR27004:SF462">
    <property type="entry name" value="LRR RECEPTOR-LIKE KINASE"/>
    <property type="match status" value="1"/>
</dbReference>
<evidence type="ECO:0000256" key="9">
    <source>
        <dbReference type="ARBA" id="ARBA00023170"/>
    </source>
</evidence>
<keyword evidence="3" id="KW-1003">Cell membrane</keyword>
<sequence length="560" mass="63052">MTMPADVFHDRLQQPPPSMRALPSSHTRTPPRGPVQRLREDQQWPNPWMRRHWDAAHPLDLNKPLAQRPAMAVDEAPNVHTRSFRPAFHMDVNALVKSLWTPPKPKRIETPVVNQPVKLTRHRSGSPPRSVYPAVHQPQRAVSSRGHSHRTNSAEEAAEHQTRRRAYPSTSVDPVRVRLEHYEPPRSRRMPRRYSPEADPALSIPHDEVTALIDLFDALGGDKWRRRDGWKQPTVDPETWFGVEVSTGHVVAIELPANELHGKLPASIEKLSQLRVLDLSKNRIHDQLQDLYLHQNALTGSLPSGIGNLHQLRTLQLQHNILTGLIPDSICDLTKLTKLSLRGNCLSGPIPRDIGRLSSLVFLSLRNNELNGTIPESIGQCKSLEFLNLSSNQLSGSIPDTISELEDLEYLYLFDNALEGCVPGSISRLKYLKESDFRDNRLKGELPNFLDGCSSLDAVMSKWKNRKASYRHAILGDPIPLAPSSNNQVTSKMFLTNLESTPHHSSSLFMHPTFDFRKDSCVEDDFSGPEFVMADLARKLDASRPKAVSLEHELTPVEAS</sequence>
<dbReference type="Proteomes" id="UP001209570">
    <property type="component" value="Unassembled WGS sequence"/>
</dbReference>
<dbReference type="InterPro" id="IPR001611">
    <property type="entry name" value="Leu-rich_rpt"/>
</dbReference>
<organism evidence="13 14">
    <name type="scientific">Pythium insidiosum</name>
    <name type="common">Pythiosis disease agent</name>
    <dbReference type="NCBI Taxonomy" id="114742"/>
    <lineage>
        <taxon>Eukaryota</taxon>
        <taxon>Sar</taxon>
        <taxon>Stramenopiles</taxon>
        <taxon>Oomycota</taxon>
        <taxon>Peronosporomycetes</taxon>
        <taxon>Pythiales</taxon>
        <taxon>Pythiaceae</taxon>
        <taxon>Pythium</taxon>
    </lineage>
</organism>
<evidence type="ECO:0000256" key="12">
    <source>
        <dbReference type="SAM" id="MobiDB-lite"/>
    </source>
</evidence>
<evidence type="ECO:0000256" key="6">
    <source>
        <dbReference type="ARBA" id="ARBA00022737"/>
    </source>
</evidence>
<dbReference type="GO" id="GO:0005886">
    <property type="term" value="C:plasma membrane"/>
    <property type="evidence" value="ECO:0007669"/>
    <property type="project" value="UniProtKB-SubCell"/>
</dbReference>
<gene>
    <name evidence="13" type="ORF">P43SY_000260</name>
</gene>
<evidence type="ECO:0000313" key="14">
    <source>
        <dbReference type="Proteomes" id="UP001209570"/>
    </source>
</evidence>
<evidence type="ECO:0000256" key="11">
    <source>
        <dbReference type="ARBA" id="ARBA00037847"/>
    </source>
</evidence>
<keyword evidence="8" id="KW-0472">Membrane</keyword>
<dbReference type="SUPFAM" id="SSF52058">
    <property type="entry name" value="L domain-like"/>
    <property type="match status" value="1"/>
</dbReference>
<protein>
    <recommendedName>
        <fullName evidence="15">L domain-like protein</fullName>
    </recommendedName>
</protein>
<keyword evidence="4" id="KW-0433">Leucine-rich repeat</keyword>
<dbReference type="PANTHER" id="PTHR27004">
    <property type="entry name" value="RECEPTOR-LIKE PROTEIN 12 ISOFORM X1"/>
    <property type="match status" value="1"/>
</dbReference>
<evidence type="ECO:0000256" key="1">
    <source>
        <dbReference type="ARBA" id="ARBA00004236"/>
    </source>
</evidence>
<evidence type="ECO:0000256" key="4">
    <source>
        <dbReference type="ARBA" id="ARBA00022614"/>
    </source>
</evidence>
<dbReference type="InterPro" id="IPR032675">
    <property type="entry name" value="LRR_dom_sf"/>
</dbReference>
<comment type="caution">
    <text evidence="13">The sequence shown here is derived from an EMBL/GenBank/DDBJ whole genome shotgun (WGS) entry which is preliminary data.</text>
</comment>
<evidence type="ECO:0000256" key="8">
    <source>
        <dbReference type="ARBA" id="ARBA00023136"/>
    </source>
</evidence>
<dbReference type="AlphaFoldDB" id="A0AAD5LPX5"/>
<dbReference type="Pfam" id="PF13855">
    <property type="entry name" value="LRR_8"/>
    <property type="match status" value="2"/>
</dbReference>
<dbReference type="Gene3D" id="3.80.10.10">
    <property type="entry name" value="Ribonuclease Inhibitor"/>
    <property type="match status" value="2"/>
</dbReference>
<keyword evidence="14" id="KW-1185">Reference proteome</keyword>
<dbReference type="InterPro" id="IPR003591">
    <property type="entry name" value="Leu-rich_rpt_typical-subtyp"/>
</dbReference>